<dbReference type="EMBL" id="MU266529">
    <property type="protein sequence ID" value="KAH7921374.1"/>
    <property type="molecule type" value="Genomic_DNA"/>
</dbReference>
<protein>
    <submittedName>
        <fullName evidence="1">Uncharacterized protein</fullName>
    </submittedName>
</protein>
<sequence>MYPSDNNHMSPAYSPEWPQHSKDYMQSYPAPTSYDLSPLTISTPSESSSGSSSNFTSPSISSGALQCTPEATPEDATFGEYVYQLPTYAQCANAATSQPQAEMPPQVYYIAPQSTILPAQGYFSQHAMLHASLAPGMAPVYSMVHGRPMAPPTNSESYPPLVCPSMPVPGPTYPQNFATQHSQPTALAFVPAPYSAMVSNATKVPRDLPTGSNGKKRASDDADQVNPPKRPRIDERKLSSSDSCWERVEDPTKLRCTKCDCVLLRCNAQRHLGTRRHQGLVTKGTCPCNRCGEFFSRTDSLRRHQASPRACQPERKTQGASDQNRINEELGAPDASTSSSQLPPPSTRSNTLPSTDFTFVAWGPAAGSFAMNMHSQVSVSNAVPPAPATAVHPQAEPTPSDVPETSSFSFAPPSISSIPDGVTLDDLMEKAYCDYPWIDDAFVNSLERV</sequence>
<evidence type="ECO:0000313" key="1">
    <source>
        <dbReference type="EMBL" id="KAH7921374.1"/>
    </source>
</evidence>
<organism evidence="1 2">
    <name type="scientific">Leucogyrophana mollusca</name>
    <dbReference type="NCBI Taxonomy" id="85980"/>
    <lineage>
        <taxon>Eukaryota</taxon>
        <taxon>Fungi</taxon>
        <taxon>Dikarya</taxon>
        <taxon>Basidiomycota</taxon>
        <taxon>Agaricomycotina</taxon>
        <taxon>Agaricomycetes</taxon>
        <taxon>Agaricomycetidae</taxon>
        <taxon>Boletales</taxon>
        <taxon>Boletales incertae sedis</taxon>
        <taxon>Leucogyrophana</taxon>
    </lineage>
</organism>
<proteinExistence type="predicted"/>
<gene>
    <name evidence="1" type="ORF">BV22DRAFT_1198240</name>
</gene>
<keyword evidence="2" id="KW-1185">Reference proteome</keyword>
<dbReference type="Proteomes" id="UP000790709">
    <property type="component" value="Unassembled WGS sequence"/>
</dbReference>
<evidence type="ECO:0000313" key="2">
    <source>
        <dbReference type="Proteomes" id="UP000790709"/>
    </source>
</evidence>
<reference evidence="1" key="1">
    <citation type="journal article" date="2021" name="New Phytol.">
        <title>Evolutionary innovations through gain and loss of genes in the ectomycorrhizal Boletales.</title>
        <authorList>
            <person name="Wu G."/>
            <person name="Miyauchi S."/>
            <person name="Morin E."/>
            <person name="Kuo A."/>
            <person name="Drula E."/>
            <person name="Varga T."/>
            <person name="Kohler A."/>
            <person name="Feng B."/>
            <person name="Cao Y."/>
            <person name="Lipzen A."/>
            <person name="Daum C."/>
            <person name="Hundley H."/>
            <person name="Pangilinan J."/>
            <person name="Johnson J."/>
            <person name="Barry K."/>
            <person name="LaButti K."/>
            <person name="Ng V."/>
            <person name="Ahrendt S."/>
            <person name="Min B."/>
            <person name="Choi I.G."/>
            <person name="Park H."/>
            <person name="Plett J.M."/>
            <person name="Magnuson J."/>
            <person name="Spatafora J.W."/>
            <person name="Nagy L.G."/>
            <person name="Henrissat B."/>
            <person name="Grigoriev I.V."/>
            <person name="Yang Z.L."/>
            <person name="Xu J."/>
            <person name="Martin F.M."/>
        </authorList>
    </citation>
    <scope>NUCLEOTIDE SEQUENCE</scope>
    <source>
        <strain evidence="1">KUC20120723A-06</strain>
    </source>
</reference>
<comment type="caution">
    <text evidence="1">The sequence shown here is derived from an EMBL/GenBank/DDBJ whole genome shotgun (WGS) entry which is preliminary data.</text>
</comment>
<name>A0ACB8B727_9AGAM</name>
<accession>A0ACB8B727</accession>